<accession>A0AAV7S9G2</accession>
<feature type="compositionally biased region" description="Basic and acidic residues" evidence="1">
    <location>
        <begin position="58"/>
        <end position="75"/>
    </location>
</feature>
<feature type="region of interest" description="Disordered" evidence="1">
    <location>
        <begin position="53"/>
        <end position="75"/>
    </location>
</feature>
<proteinExistence type="predicted"/>
<reference evidence="2" key="1">
    <citation type="journal article" date="2022" name="bioRxiv">
        <title>Sequencing and chromosome-scale assembly of the giantPleurodeles waltlgenome.</title>
        <authorList>
            <person name="Brown T."/>
            <person name="Elewa A."/>
            <person name="Iarovenko S."/>
            <person name="Subramanian E."/>
            <person name="Araus A.J."/>
            <person name="Petzold A."/>
            <person name="Susuki M."/>
            <person name="Suzuki K.-i.T."/>
            <person name="Hayashi T."/>
            <person name="Toyoda A."/>
            <person name="Oliveira C."/>
            <person name="Osipova E."/>
            <person name="Leigh N.D."/>
            <person name="Simon A."/>
            <person name="Yun M.H."/>
        </authorList>
    </citation>
    <scope>NUCLEOTIDE SEQUENCE</scope>
    <source>
        <strain evidence="2">20211129_DDA</strain>
        <tissue evidence="2">Liver</tissue>
    </source>
</reference>
<gene>
    <name evidence="2" type="ORF">NDU88_001278</name>
</gene>
<feature type="region of interest" description="Disordered" evidence="1">
    <location>
        <begin position="1"/>
        <end position="25"/>
    </location>
</feature>
<evidence type="ECO:0000313" key="2">
    <source>
        <dbReference type="EMBL" id="KAJ1160785.1"/>
    </source>
</evidence>
<sequence length="75" mass="8401">METGRVQTMEQAHRMAESSSRHDKPYGHISACAAMGHKCQKCNRDNHFASIRMGGPIKAERGRPTRPRETSGRHA</sequence>
<comment type="caution">
    <text evidence="2">The sequence shown here is derived from an EMBL/GenBank/DDBJ whole genome shotgun (WGS) entry which is preliminary data.</text>
</comment>
<feature type="compositionally biased region" description="Polar residues" evidence="1">
    <location>
        <begin position="1"/>
        <end position="10"/>
    </location>
</feature>
<dbReference type="AlphaFoldDB" id="A0AAV7S9G2"/>
<protein>
    <submittedName>
        <fullName evidence="2">Uncharacterized protein</fullName>
    </submittedName>
</protein>
<evidence type="ECO:0000256" key="1">
    <source>
        <dbReference type="SAM" id="MobiDB-lite"/>
    </source>
</evidence>
<dbReference type="Proteomes" id="UP001066276">
    <property type="component" value="Chromosome 4_2"/>
</dbReference>
<name>A0AAV7S9G2_PLEWA</name>
<feature type="compositionally biased region" description="Basic and acidic residues" evidence="1">
    <location>
        <begin position="11"/>
        <end position="25"/>
    </location>
</feature>
<keyword evidence="3" id="KW-1185">Reference proteome</keyword>
<evidence type="ECO:0000313" key="3">
    <source>
        <dbReference type="Proteomes" id="UP001066276"/>
    </source>
</evidence>
<organism evidence="2 3">
    <name type="scientific">Pleurodeles waltl</name>
    <name type="common">Iberian ribbed newt</name>
    <dbReference type="NCBI Taxonomy" id="8319"/>
    <lineage>
        <taxon>Eukaryota</taxon>
        <taxon>Metazoa</taxon>
        <taxon>Chordata</taxon>
        <taxon>Craniata</taxon>
        <taxon>Vertebrata</taxon>
        <taxon>Euteleostomi</taxon>
        <taxon>Amphibia</taxon>
        <taxon>Batrachia</taxon>
        <taxon>Caudata</taxon>
        <taxon>Salamandroidea</taxon>
        <taxon>Salamandridae</taxon>
        <taxon>Pleurodelinae</taxon>
        <taxon>Pleurodeles</taxon>
    </lineage>
</organism>
<dbReference type="EMBL" id="JANPWB010000008">
    <property type="protein sequence ID" value="KAJ1160785.1"/>
    <property type="molecule type" value="Genomic_DNA"/>
</dbReference>